<dbReference type="EnsemblPlants" id="AVESA.00010b.r2.4DG0754260.1">
    <property type="protein sequence ID" value="AVESA.00010b.r2.4DG0754260.1.CDS"/>
    <property type="gene ID" value="AVESA.00010b.r2.4DG0754260"/>
</dbReference>
<proteinExistence type="predicted"/>
<keyword evidence="2" id="KW-1185">Reference proteome</keyword>
<evidence type="ECO:0000313" key="1">
    <source>
        <dbReference type="EnsemblPlants" id="AVESA.00010b.r2.4DG0754260.1.CDS"/>
    </source>
</evidence>
<reference evidence="1" key="1">
    <citation type="submission" date="2021-05" db="EMBL/GenBank/DDBJ databases">
        <authorList>
            <person name="Scholz U."/>
            <person name="Mascher M."/>
            <person name="Fiebig A."/>
        </authorList>
    </citation>
    <scope>NUCLEOTIDE SEQUENCE [LARGE SCALE GENOMIC DNA]</scope>
</reference>
<evidence type="ECO:0000313" key="2">
    <source>
        <dbReference type="Proteomes" id="UP001732700"/>
    </source>
</evidence>
<dbReference type="Proteomes" id="UP001732700">
    <property type="component" value="Chromosome 4D"/>
</dbReference>
<name>A0ACD5X515_AVESA</name>
<accession>A0ACD5X515</accession>
<sequence>MNNMHDSALGFDAKLSSLEAVISEKESALLLSYEENQKLKEKLAELEKNMSLQLSSEEELLRQIEKSKEEIEDLRTEYDVRDGLYRTVSRNLLDDSMNSMHAAAMGFDAKLSSLEAVISEKEKALCLSYEENGKLKEKLAELGKDMSLQLSLEEELLRQIEKSKEEYEDLRIEYDVSDGLYRTVSRNLLDDSMNSMHDAALGFDAKLSSLEAVICEKEKTLCLSYEENGKLKEKLAELEKGYLFQEHQEYPEVIKEESAEMILRDIEVEPQTLPGRIHESPKLGLQYDDLLKLNGSNMDYDGALSKNGQEKQLECILVSIMKLSKEFVEIEQKLSTDRTKNRSEDLSVHCSHMVKQAVVLTKVGLWYKQMLEARRSELHKAEAKTHNELDEKCRLTSRIDSLYYDNQHLRGLLADNMKDVKELSSQLSEASRDMSLQLSSEEELLRQIEKSKEQWEDLQIEGDVRDGLYCTVTKSLLHDSMNNMHDSALGFDAKLSSLEAVISEKESALLLSYEENQKLKEKLAELEKNMSLQLSSEEELLRQIEKSKEEIEDLRTEYDVRDGLYRTVSRNLLDDSMNSMHAAAMGFDAKLSSLEAVISEKEKALCLSYEENGKLKEKLAELGKDMSLQLSLEEELLRQIEKSKEEYEDLRIEYDVSDGLYRTVSRNLLDDSMNSMHDAALGFDAKLSSLEAVICEKEKTLCLSYEENGKLKEKLAELEKGYLFQEHQEYPEVIKEESAEMILRDIEVEPQTLPGRIHESPKLGLQYDDLLKLNGSNMDYDGALSKNGQEKQLECILVSIMKLSKEFVEIEQKLSTDRTKNRSEDLSVHCSHMVKQAVVLTKVGLWYKQMLEARRSELHKAEAKVVILGDKVNTHLSLLEKIYVTLDHYSPTLQKHPALLDAFLKTCKLVAGLRSIHDEEEEETA</sequence>
<organism evidence="1 2">
    <name type="scientific">Avena sativa</name>
    <name type="common">Oat</name>
    <dbReference type="NCBI Taxonomy" id="4498"/>
    <lineage>
        <taxon>Eukaryota</taxon>
        <taxon>Viridiplantae</taxon>
        <taxon>Streptophyta</taxon>
        <taxon>Embryophyta</taxon>
        <taxon>Tracheophyta</taxon>
        <taxon>Spermatophyta</taxon>
        <taxon>Magnoliopsida</taxon>
        <taxon>Liliopsida</taxon>
        <taxon>Poales</taxon>
        <taxon>Poaceae</taxon>
        <taxon>BOP clade</taxon>
        <taxon>Pooideae</taxon>
        <taxon>Poodae</taxon>
        <taxon>Poeae</taxon>
        <taxon>Poeae Chloroplast Group 1 (Aveneae type)</taxon>
        <taxon>Aveninae</taxon>
        <taxon>Avena</taxon>
    </lineage>
</organism>
<protein>
    <submittedName>
        <fullName evidence="1">Uncharacterized protein</fullName>
    </submittedName>
</protein>
<reference evidence="1" key="2">
    <citation type="submission" date="2025-09" db="UniProtKB">
        <authorList>
            <consortium name="EnsemblPlants"/>
        </authorList>
    </citation>
    <scope>IDENTIFICATION</scope>
</reference>